<evidence type="ECO:0000256" key="1">
    <source>
        <dbReference type="SAM" id="Phobius"/>
    </source>
</evidence>
<name>A0ABN1BS73_9BACI</name>
<dbReference type="RefSeq" id="WP_343844036.1">
    <property type="nucleotide sequence ID" value="NZ_BAAADO010000012.1"/>
</dbReference>
<feature type="transmembrane region" description="Helical" evidence="1">
    <location>
        <begin position="81"/>
        <end position="104"/>
    </location>
</feature>
<keyword evidence="1" id="KW-0812">Transmembrane</keyword>
<reference evidence="2 3" key="1">
    <citation type="journal article" date="2019" name="Int. J. Syst. Evol. Microbiol.">
        <title>The Global Catalogue of Microorganisms (GCM) 10K type strain sequencing project: providing services to taxonomists for standard genome sequencing and annotation.</title>
        <authorList>
            <consortium name="The Broad Institute Genomics Platform"/>
            <consortium name="The Broad Institute Genome Sequencing Center for Infectious Disease"/>
            <person name="Wu L."/>
            <person name="Ma J."/>
        </authorList>
    </citation>
    <scope>NUCLEOTIDE SEQUENCE [LARGE SCALE GENOMIC DNA]</scope>
    <source>
        <strain evidence="2 3">JCM 12389</strain>
    </source>
</reference>
<sequence length="107" mass="12513">MELVKRLEEKRKKPKLRETRLGIFSFICALLSLAYMNVYLITLGGLDGLSNFFFQFTPTIGVVLALVSFTRFNYKKTFTWWALGLFLFMLVCVFVIGFFEFTIYPKP</sequence>
<dbReference type="EMBL" id="BAAADO010000012">
    <property type="protein sequence ID" value="GAA0504433.1"/>
    <property type="molecule type" value="Genomic_DNA"/>
</dbReference>
<evidence type="ECO:0000313" key="3">
    <source>
        <dbReference type="Proteomes" id="UP001500880"/>
    </source>
</evidence>
<feature type="transmembrane region" description="Helical" evidence="1">
    <location>
        <begin position="52"/>
        <end position="69"/>
    </location>
</feature>
<dbReference type="Proteomes" id="UP001500880">
    <property type="component" value="Unassembled WGS sequence"/>
</dbReference>
<comment type="caution">
    <text evidence="2">The sequence shown here is derived from an EMBL/GenBank/DDBJ whole genome shotgun (WGS) entry which is preliminary data.</text>
</comment>
<evidence type="ECO:0000313" key="2">
    <source>
        <dbReference type="EMBL" id="GAA0504433.1"/>
    </source>
</evidence>
<organism evidence="2 3">
    <name type="scientific">Salinibacillus aidingensis</name>
    <dbReference type="NCBI Taxonomy" id="237684"/>
    <lineage>
        <taxon>Bacteria</taxon>
        <taxon>Bacillati</taxon>
        <taxon>Bacillota</taxon>
        <taxon>Bacilli</taxon>
        <taxon>Bacillales</taxon>
        <taxon>Bacillaceae</taxon>
        <taxon>Salinibacillus</taxon>
    </lineage>
</organism>
<gene>
    <name evidence="2" type="ORF">GCM10008986_34970</name>
</gene>
<accession>A0ABN1BS73</accession>
<feature type="transmembrane region" description="Helical" evidence="1">
    <location>
        <begin position="21"/>
        <end position="40"/>
    </location>
</feature>
<keyword evidence="1" id="KW-0472">Membrane</keyword>
<keyword evidence="1" id="KW-1133">Transmembrane helix</keyword>
<protein>
    <submittedName>
        <fullName evidence="2">Uncharacterized protein</fullName>
    </submittedName>
</protein>
<proteinExistence type="predicted"/>
<keyword evidence="3" id="KW-1185">Reference proteome</keyword>